<evidence type="ECO:0000313" key="3">
    <source>
        <dbReference type="EMBL" id="CAK0828222.1"/>
    </source>
</evidence>
<feature type="signal peptide" evidence="2">
    <location>
        <begin position="1"/>
        <end position="26"/>
    </location>
</feature>
<dbReference type="InterPro" id="IPR006311">
    <property type="entry name" value="TAT_signal"/>
</dbReference>
<organism evidence="3 4">
    <name type="scientific">Prorocentrum cordatum</name>
    <dbReference type="NCBI Taxonomy" id="2364126"/>
    <lineage>
        <taxon>Eukaryota</taxon>
        <taxon>Sar</taxon>
        <taxon>Alveolata</taxon>
        <taxon>Dinophyceae</taxon>
        <taxon>Prorocentrales</taxon>
        <taxon>Prorocentraceae</taxon>
        <taxon>Prorocentrum</taxon>
    </lineage>
</organism>
<feature type="chain" id="PRO_5047123284" evidence="2">
    <location>
        <begin position="27"/>
        <end position="191"/>
    </location>
</feature>
<evidence type="ECO:0000256" key="2">
    <source>
        <dbReference type="SAM" id="SignalP"/>
    </source>
</evidence>
<evidence type="ECO:0000313" key="4">
    <source>
        <dbReference type="Proteomes" id="UP001189429"/>
    </source>
</evidence>
<evidence type="ECO:0000256" key="1">
    <source>
        <dbReference type="SAM" id="MobiDB-lite"/>
    </source>
</evidence>
<keyword evidence="2" id="KW-0732">Signal</keyword>
<dbReference type="EMBL" id="CAUYUJ010009990">
    <property type="protein sequence ID" value="CAK0828222.1"/>
    <property type="molecule type" value="Genomic_DNA"/>
</dbReference>
<keyword evidence="4" id="KW-1185">Reference proteome</keyword>
<protein>
    <submittedName>
        <fullName evidence="3">Uncharacterized protein</fullName>
    </submittedName>
</protein>
<name>A0ABN9S8W8_9DINO</name>
<accession>A0ABN9S8W8</accession>
<sequence length="191" mass="19497">MAARRRGPAPRRAVLLAAAVLAGGAAEGGGDPRRESEAQSSRRRGLARAEADFEAEFGALAAPLLCSGCRLAGARLGLELDARNATGRPADSDGATVAAVYREAQAAANAACSGFPERMVVRPGAGGPIFEAEEVGASGGAAAEGSSARAGRLARQLCATLLEEFRVHIRRGRMGPSHLPHLLVRAANPAP</sequence>
<gene>
    <name evidence="3" type="ORF">PCOR1329_LOCUS27503</name>
</gene>
<dbReference type="PROSITE" id="PS51318">
    <property type="entry name" value="TAT"/>
    <property type="match status" value="1"/>
</dbReference>
<dbReference type="Proteomes" id="UP001189429">
    <property type="component" value="Unassembled WGS sequence"/>
</dbReference>
<reference evidence="3" key="1">
    <citation type="submission" date="2023-10" db="EMBL/GenBank/DDBJ databases">
        <authorList>
            <person name="Chen Y."/>
            <person name="Shah S."/>
            <person name="Dougan E. K."/>
            <person name="Thang M."/>
            <person name="Chan C."/>
        </authorList>
    </citation>
    <scope>NUCLEOTIDE SEQUENCE [LARGE SCALE GENOMIC DNA]</scope>
</reference>
<comment type="caution">
    <text evidence="3">The sequence shown here is derived from an EMBL/GenBank/DDBJ whole genome shotgun (WGS) entry which is preliminary data.</text>
</comment>
<feature type="region of interest" description="Disordered" evidence="1">
    <location>
        <begin position="24"/>
        <end position="45"/>
    </location>
</feature>
<proteinExistence type="predicted"/>